<reference evidence="1" key="1">
    <citation type="journal article" date="2014" name="Genome Biol. Evol.">
        <title>Three classes of plasmid (47-63 kb) carry the type B neurotoxin gene cluster of group II Clostridium botulinum.</title>
        <authorList>
            <person name="Carter A.T."/>
            <person name="Austin J.W."/>
            <person name="Weedmark K.A."/>
            <person name="Corbett C."/>
            <person name="Peck M.W."/>
        </authorList>
    </citation>
    <scope>NUCLEOTIDE SEQUENCE</scope>
    <source>
        <strain evidence="1">IFR_05/025</strain>
        <plasmid evidence="1">p05/025</plasmid>
    </source>
</reference>
<evidence type="ECO:0000313" key="1">
    <source>
        <dbReference type="EMBL" id="AIW54803.1"/>
    </source>
</evidence>
<sequence>MIIMARKSKHFQLSEKNYAYLEELKEERQLKYLSDALDLVINEHRCKGDITTDYIIKLIVDKVSERIEEKFRGIKTASNSSDRNTKILLEMINGMFFKAKYGEIVTIAEDKSPALIIAENSVQKSIEGNRIKKLDSNFK</sequence>
<proteinExistence type="predicted"/>
<name>A0A0A0UU34_CLOBO</name>
<dbReference type="EMBL" id="KJ776581">
    <property type="protein sequence ID" value="AIW54803.1"/>
    <property type="molecule type" value="Genomic_DNA"/>
</dbReference>
<organism evidence="1">
    <name type="scientific">Clostridium botulinum</name>
    <dbReference type="NCBI Taxonomy" id="1491"/>
    <lineage>
        <taxon>Bacteria</taxon>
        <taxon>Bacillati</taxon>
        <taxon>Bacillota</taxon>
        <taxon>Clostridia</taxon>
        <taxon>Eubacteriales</taxon>
        <taxon>Clostridiaceae</taxon>
        <taxon>Clostridium</taxon>
    </lineage>
</organism>
<protein>
    <submittedName>
        <fullName evidence="1">Uncharacterized protein</fullName>
    </submittedName>
</protein>
<accession>A0A0A0UU34</accession>
<dbReference type="AlphaFoldDB" id="A0A0A0UU34"/>
<geneLocation type="plasmid" evidence="1">
    <name>p05/025</name>
</geneLocation>
<keyword evidence="1" id="KW-0614">Plasmid</keyword>